<organism evidence="2 3">
    <name type="scientific">Sphaerulina musiva (strain SO2202)</name>
    <name type="common">Poplar stem canker fungus</name>
    <name type="synonym">Septoria musiva</name>
    <dbReference type="NCBI Taxonomy" id="692275"/>
    <lineage>
        <taxon>Eukaryota</taxon>
        <taxon>Fungi</taxon>
        <taxon>Dikarya</taxon>
        <taxon>Ascomycota</taxon>
        <taxon>Pezizomycotina</taxon>
        <taxon>Dothideomycetes</taxon>
        <taxon>Dothideomycetidae</taxon>
        <taxon>Mycosphaerellales</taxon>
        <taxon>Mycosphaerellaceae</taxon>
        <taxon>Sphaerulina</taxon>
    </lineage>
</organism>
<dbReference type="AlphaFoldDB" id="N1QN25"/>
<dbReference type="Proteomes" id="UP000016931">
    <property type="component" value="Unassembled WGS sequence"/>
</dbReference>
<sequence>MWTAYAQHLASKPDAALQAAHGIFHSAVKSAFTMEDKKKYNLWKFTELRDDSKAAMQGAVKTSSSMATSSVVPTKNGLAQSIGPAKVSTSPTCEHERRPGLSSNVSMATEDGFSDCTDSMATFCASYLELGSGKSNAFGSAVPGKNTKNNLVDVLRWNL</sequence>
<gene>
    <name evidence="2" type="ORF">SEPMUDRAFT_113479</name>
</gene>
<accession>N1QN25</accession>
<evidence type="ECO:0000256" key="1">
    <source>
        <dbReference type="SAM" id="MobiDB-lite"/>
    </source>
</evidence>
<reference evidence="2 3" key="1">
    <citation type="journal article" date="2012" name="PLoS Pathog.">
        <title>Diverse lifestyles and strategies of plant pathogenesis encoded in the genomes of eighteen Dothideomycetes fungi.</title>
        <authorList>
            <person name="Ohm R.A."/>
            <person name="Feau N."/>
            <person name="Henrissat B."/>
            <person name="Schoch C.L."/>
            <person name="Horwitz B.A."/>
            <person name="Barry K.W."/>
            <person name="Condon B.J."/>
            <person name="Copeland A.C."/>
            <person name="Dhillon B."/>
            <person name="Glaser F."/>
            <person name="Hesse C.N."/>
            <person name="Kosti I."/>
            <person name="LaButti K."/>
            <person name="Lindquist E.A."/>
            <person name="Lucas S."/>
            <person name="Salamov A.A."/>
            <person name="Bradshaw R.E."/>
            <person name="Ciuffetti L."/>
            <person name="Hamelin R.C."/>
            <person name="Kema G.H.J."/>
            <person name="Lawrence C."/>
            <person name="Scott J.A."/>
            <person name="Spatafora J.W."/>
            <person name="Turgeon B.G."/>
            <person name="de Wit P.J.G.M."/>
            <person name="Zhong S."/>
            <person name="Goodwin S.B."/>
            <person name="Grigoriev I.V."/>
        </authorList>
    </citation>
    <scope>NUCLEOTIDE SEQUENCE [LARGE SCALE GENOMIC DNA]</scope>
    <source>
        <strain evidence="2 3">SO2202</strain>
    </source>
</reference>
<evidence type="ECO:0000313" key="3">
    <source>
        <dbReference type="Proteomes" id="UP000016931"/>
    </source>
</evidence>
<dbReference type="RefSeq" id="XP_016765609.1">
    <property type="nucleotide sequence ID" value="XM_016901034.1"/>
</dbReference>
<dbReference type="HOGENOM" id="CLU_1661884_0_0_1"/>
<proteinExistence type="predicted"/>
<dbReference type="GeneID" id="27898171"/>
<evidence type="ECO:0000313" key="2">
    <source>
        <dbReference type="EMBL" id="EMF17488.1"/>
    </source>
</evidence>
<name>N1QN25_SPHMS</name>
<keyword evidence="3" id="KW-1185">Reference proteome</keyword>
<feature type="region of interest" description="Disordered" evidence="1">
    <location>
        <begin position="80"/>
        <end position="106"/>
    </location>
</feature>
<dbReference type="EMBL" id="KB456260">
    <property type="protein sequence ID" value="EMF17488.1"/>
    <property type="molecule type" value="Genomic_DNA"/>
</dbReference>
<protein>
    <submittedName>
        <fullName evidence="2">Uncharacterized protein</fullName>
    </submittedName>
</protein>